<dbReference type="Gene3D" id="2.130.10.10">
    <property type="entry name" value="YVTN repeat-like/Quinoprotein amine dehydrogenase"/>
    <property type="match status" value="1"/>
</dbReference>
<dbReference type="InterPro" id="IPR015943">
    <property type="entry name" value="WD40/YVTN_repeat-like_dom_sf"/>
</dbReference>
<dbReference type="STRING" id="1230905.A0A1G4K0H7"/>
<feature type="region of interest" description="Disordered" evidence="8">
    <location>
        <begin position="286"/>
        <end position="310"/>
    </location>
</feature>
<dbReference type="OrthoDB" id="406844at2759"/>
<keyword evidence="5 7" id="KW-0009">Actin-binding</keyword>
<protein>
    <recommendedName>
        <fullName evidence="7">Actin-related protein 2/3 complex subunit</fullName>
    </recommendedName>
</protein>
<dbReference type="GO" id="GO:0005885">
    <property type="term" value="C:Arp2/3 protein complex"/>
    <property type="evidence" value="ECO:0007669"/>
    <property type="project" value="UniProtKB-UniRule"/>
</dbReference>
<dbReference type="InterPro" id="IPR001680">
    <property type="entry name" value="WD40_rpt"/>
</dbReference>
<proteinExistence type="inferred from homology"/>
<evidence type="ECO:0000313" key="10">
    <source>
        <dbReference type="Proteomes" id="UP000191024"/>
    </source>
</evidence>
<feature type="compositionally biased region" description="Polar residues" evidence="8">
    <location>
        <begin position="297"/>
        <end position="307"/>
    </location>
</feature>
<reference evidence="10" key="1">
    <citation type="submission" date="2016-03" db="EMBL/GenBank/DDBJ databases">
        <authorList>
            <person name="Devillers H."/>
        </authorList>
    </citation>
    <scope>NUCLEOTIDE SEQUENCE [LARGE SCALE GENOMIC DNA]</scope>
</reference>
<dbReference type="EMBL" id="LT598467">
    <property type="protein sequence ID" value="SCU96945.1"/>
    <property type="molecule type" value="Genomic_DNA"/>
</dbReference>
<dbReference type="InterPro" id="IPR017383">
    <property type="entry name" value="ARPC1"/>
</dbReference>
<evidence type="ECO:0000256" key="8">
    <source>
        <dbReference type="SAM" id="MobiDB-lite"/>
    </source>
</evidence>
<name>A0A1G4K0H7_9SACH</name>
<dbReference type="Pfam" id="PF00400">
    <property type="entry name" value="WD40"/>
    <property type="match status" value="2"/>
</dbReference>
<evidence type="ECO:0000256" key="5">
    <source>
        <dbReference type="ARBA" id="ARBA00023203"/>
    </source>
</evidence>
<dbReference type="PANTHER" id="PTHR10709">
    <property type="entry name" value="ACTIN-RELATED PROTEIN 2/3 COMPLEX SUBUNIT 1"/>
    <property type="match status" value="1"/>
</dbReference>
<evidence type="ECO:0000256" key="1">
    <source>
        <dbReference type="ARBA" id="ARBA00006260"/>
    </source>
</evidence>
<organism evidence="9 10">
    <name type="scientific">Lachancea mirantina</name>
    <dbReference type="NCBI Taxonomy" id="1230905"/>
    <lineage>
        <taxon>Eukaryota</taxon>
        <taxon>Fungi</taxon>
        <taxon>Dikarya</taxon>
        <taxon>Ascomycota</taxon>
        <taxon>Saccharomycotina</taxon>
        <taxon>Saccharomycetes</taxon>
        <taxon>Saccharomycetales</taxon>
        <taxon>Saccharomycetaceae</taxon>
        <taxon>Lachancea</taxon>
    </lineage>
</organism>
<keyword evidence="6 7" id="KW-0206">Cytoskeleton</keyword>
<comment type="function">
    <text evidence="7">Functions as component of the Arp2/3 complex which is involved in regulation of actin polymerization and together with an activating nucleation-promoting factor (NPF) mediates the formation of branched actin networks.</text>
</comment>
<dbReference type="SMART" id="SM00320">
    <property type="entry name" value="WD40"/>
    <property type="match status" value="5"/>
</dbReference>
<keyword evidence="10" id="KW-1185">Reference proteome</keyword>
<keyword evidence="4" id="KW-0677">Repeat</keyword>
<evidence type="ECO:0000256" key="2">
    <source>
        <dbReference type="ARBA" id="ARBA00022490"/>
    </source>
</evidence>
<dbReference type="GO" id="GO:0051015">
    <property type="term" value="F:actin filament binding"/>
    <property type="evidence" value="ECO:0007669"/>
    <property type="project" value="TreeGrafter"/>
</dbReference>
<dbReference type="PIRSF" id="PIRSF038093">
    <property type="entry name" value="ARP2/3_su1"/>
    <property type="match status" value="1"/>
</dbReference>
<dbReference type="AlphaFoldDB" id="A0A1G4K0H7"/>
<keyword evidence="2 7" id="KW-0963">Cytoplasm</keyword>
<evidence type="ECO:0000256" key="3">
    <source>
        <dbReference type="ARBA" id="ARBA00022574"/>
    </source>
</evidence>
<dbReference type="GO" id="GO:0034314">
    <property type="term" value="P:Arp2/3 complex-mediated actin nucleation"/>
    <property type="evidence" value="ECO:0007669"/>
    <property type="project" value="UniProtKB-UniRule"/>
</dbReference>
<sequence>MSQSIVANFKLVKGPIYSHCFSQDKRLLAITFGTDCLVYALKAQGAPVLVATLPDHDKIVTAVDISVHGRIVTCSQDRNAIVWEPISDGSYKPTLVLLRINRAATTVKWAANGYKFAVGSSARIIAVCYYEQENDWWVSKHIKKPIKSTISTVAWHENGILLACGGTDGYVRVFSGFVKGLDSKAQAAGSPWGDKFPFGALVHEWYHGAWIQDVEWRSSLEKLAYVAHDGSLNVTDSTGARFSTFSPEGLPFLALTWINDHEILCGGYSCHPVLFTEGSKGWQFSANLDKAGPQPKSPSTAGSAGNEDSSEDLPFGLSALQKFKQLDLKGKVTTSVQDTTHENAIAGLAPFKSTNGSVTEVSSCGLDGKIIIYRV</sequence>
<dbReference type="SUPFAM" id="SSF50978">
    <property type="entry name" value="WD40 repeat-like"/>
    <property type="match status" value="1"/>
</dbReference>
<dbReference type="GO" id="GO:0030479">
    <property type="term" value="C:actin cortical patch"/>
    <property type="evidence" value="ECO:0007669"/>
    <property type="project" value="UniProtKB-SubCell"/>
</dbReference>
<evidence type="ECO:0000313" key="9">
    <source>
        <dbReference type="EMBL" id="SCU96945.1"/>
    </source>
</evidence>
<gene>
    <name evidence="9" type="ORF">LAMI_0F08306G</name>
</gene>
<evidence type="ECO:0000256" key="6">
    <source>
        <dbReference type="ARBA" id="ARBA00023212"/>
    </source>
</evidence>
<dbReference type="Proteomes" id="UP000191024">
    <property type="component" value="Chromosome F"/>
</dbReference>
<comment type="similarity">
    <text evidence="1 7">Belongs to the WD repeat ARPC1 family.</text>
</comment>
<keyword evidence="3" id="KW-0853">WD repeat</keyword>
<evidence type="ECO:0000256" key="4">
    <source>
        <dbReference type="ARBA" id="ARBA00022737"/>
    </source>
</evidence>
<dbReference type="PANTHER" id="PTHR10709:SF2">
    <property type="entry name" value="ACTIN-RELATED PROTEIN 2_3 COMPLEX SUBUNIT"/>
    <property type="match status" value="1"/>
</dbReference>
<evidence type="ECO:0000256" key="7">
    <source>
        <dbReference type="PIRNR" id="PIRNR038093"/>
    </source>
</evidence>
<comment type="subcellular location">
    <subcellularLocation>
        <location evidence="7">Cytoplasm</location>
        <location evidence="7">Cytoskeleton</location>
        <location evidence="7">Actin patch</location>
    </subcellularLocation>
</comment>
<dbReference type="InterPro" id="IPR036322">
    <property type="entry name" value="WD40_repeat_dom_sf"/>
</dbReference>
<accession>A0A1G4K0H7</accession>